<dbReference type="EC" id="1.1.1.169" evidence="3 10"/>
<dbReference type="GO" id="GO:0008677">
    <property type="term" value="F:2-dehydropantoate 2-reductase activity"/>
    <property type="evidence" value="ECO:0007669"/>
    <property type="project" value="UniProtKB-EC"/>
</dbReference>
<evidence type="ECO:0000256" key="10">
    <source>
        <dbReference type="RuleBase" id="RU362068"/>
    </source>
</evidence>
<dbReference type="GO" id="GO:0005737">
    <property type="term" value="C:cytoplasm"/>
    <property type="evidence" value="ECO:0007669"/>
    <property type="project" value="TreeGrafter"/>
</dbReference>
<dbReference type="OrthoDB" id="8555723at2"/>
<name>A0A1W1Z5F5_9BURK</name>
<evidence type="ECO:0000256" key="4">
    <source>
        <dbReference type="ARBA" id="ARBA00019465"/>
    </source>
</evidence>
<evidence type="ECO:0000256" key="9">
    <source>
        <dbReference type="ARBA" id="ARBA00048793"/>
    </source>
</evidence>
<accession>A0A1W1Z5F5</accession>
<dbReference type="SUPFAM" id="SSF51735">
    <property type="entry name" value="NAD(P)-binding Rossmann-fold domains"/>
    <property type="match status" value="1"/>
</dbReference>
<dbReference type="Pfam" id="PF02558">
    <property type="entry name" value="ApbA"/>
    <property type="match status" value="1"/>
</dbReference>
<dbReference type="Pfam" id="PF08546">
    <property type="entry name" value="ApbA_C"/>
    <property type="match status" value="1"/>
</dbReference>
<dbReference type="InterPro" id="IPR036291">
    <property type="entry name" value="NAD(P)-bd_dom_sf"/>
</dbReference>
<dbReference type="Proteomes" id="UP000192708">
    <property type="component" value="Unassembled WGS sequence"/>
</dbReference>
<keyword evidence="5 10" id="KW-0566">Pantothenate biosynthesis</keyword>
<comment type="pathway">
    <text evidence="1 10">Cofactor biosynthesis; (R)-pantothenate biosynthesis; (R)-pantoate from 3-methyl-2-oxobutanoate: step 2/2.</text>
</comment>
<evidence type="ECO:0000313" key="14">
    <source>
        <dbReference type="Proteomes" id="UP000192708"/>
    </source>
</evidence>
<dbReference type="RefSeq" id="WP_084283093.1">
    <property type="nucleotide sequence ID" value="NZ_FWXJ01000004.1"/>
</dbReference>
<dbReference type="STRING" id="1938817.SAMN06296008_104128"/>
<proteinExistence type="inferred from homology"/>
<feature type="domain" description="Ketopantoate reductase C-terminal" evidence="12">
    <location>
        <begin position="182"/>
        <end position="317"/>
    </location>
</feature>
<keyword evidence="7 10" id="KW-0560">Oxidoreductase</keyword>
<comment type="similarity">
    <text evidence="2 10">Belongs to the ketopantoate reductase family.</text>
</comment>
<dbReference type="PANTHER" id="PTHR21708">
    <property type="entry name" value="PROBABLE 2-DEHYDROPANTOATE 2-REDUCTASE"/>
    <property type="match status" value="1"/>
</dbReference>
<dbReference type="AlphaFoldDB" id="A0A1W1Z5F5"/>
<organism evidence="13 14">
    <name type="scientific">Polynucleobacter kasalickyi</name>
    <dbReference type="NCBI Taxonomy" id="1938817"/>
    <lineage>
        <taxon>Bacteria</taxon>
        <taxon>Pseudomonadati</taxon>
        <taxon>Pseudomonadota</taxon>
        <taxon>Betaproteobacteria</taxon>
        <taxon>Burkholderiales</taxon>
        <taxon>Burkholderiaceae</taxon>
        <taxon>Polynucleobacter</taxon>
    </lineage>
</organism>
<dbReference type="UniPathway" id="UPA00028">
    <property type="reaction ID" value="UER00004"/>
</dbReference>
<dbReference type="InterPro" id="IPR013328">
    <property type="entry name" value="6PGD_dom2"/>
</dbReference>
<comment type="catalytic activity">
    <reaction evidence="9 10">
        <text>(R)-pantoate + NADP(+) = 2-dehydropantoate + NADPH + H(+)</text>
        <dbReference type="Rhea" id="RHEA:16233"/>
        <dbReference type="ChEBI" id="CHEBI:11561"/>
        <dbReference type="ChEBI" id="CHEBI:15378"/>
        <dbReference type="ChEBI" id="CHEBI:15980"/>
        <dbReference type="ChEBI" id="CHEBI:57783"/>
        <dbReference type="ChEBI" id="CHEBI:58349"/>
        <dbReference type="EC" id="1.1.1.169"/>
    </reaction>
</comment>
<evidence type="ECO:0000256" key="3">
    <source>
        <dbReference type="ARBA" id="ARBA00013014"/>
    </source>
</evidence>
<dbReference type="Gene3D" id="3.40.50.720">
    <property type="entry name" value="NAD(P)-binding Rossmann-like Domain"/>
    <property type="match status" value="1"/>
</dbReference>
<evidence type="ECO:0000313" key="13">
    <source>
        <dbReference type="EMBL" id="SMC43707.1"/>
    </source>
</evidence>
<gene>
    <name evidence="13" type="ORF">SAMN06296008_104128</name>
</gene>
<dbReference type="InterPro" id="IPR008927">
    <property type="entry name" value="6-PGluconate_DH-like_C_sf"/>
</dbReference>
<reference evidence="13 14" key="1">
    <citation type="submission" date="2017-04" db="EMBL/GenBank/DDBJ databases">
        <authorList>
            <person name="Afonso C.L."/>
            <person name="Miller P.J."/>
            <person name="Scott M.A."/>
            <person name="Spackman E."/>
            <person name="Goraichik I."/>
            <person name="Dimitrov K.M."/>
            <person name="Suarez D.L."/>
            <person name="Swayne D.E."/>
        </authorList>
    </citation>
    <scope>NUCLEOTIDE SEQUENCE [LARGE SCALE GENOMIC DNA]</scope>
    <source>
        <strain evidence="13 14">VK13</strain>
    </source>
</reference>
<evidence type="ECO:0000259" key="12">
    <source>
        <dbReference type="Pfam" id="PF08546"/>
    </source>
</evidence>
<dbReference type="InterPro" id="IPR051402">
    <property type="entry name" value="KPR-Related"/>
</dbReference>
<evidence type="ECO:0000256" key="5">
    <source>
        <dbReference type="ARBA" id="ARBA00022655"/>
    </source>
</evidence>
<evidence type="ECO:0000256" key="6">
    <source>
        <dbReference type="ARBA" id="ARBA00022857"/>
    </source>
</evidence>
<dbReference type="InterPro" id="IPR013332">
    <property type="entry name" value="KPR_N"/>
</dbReference>
<sequence>MQKIAILGTGAIGASVGLDLIEAGHDVILIDQWPAHVDAMKQNGLFVKMPGSEHQQAVKAYHLNEIYTLNPQLDVVLLCAKSYDSMWLTQFIKPYLKSDGVLVCVQNSFNDEWVAPIIGKERDIPCVIELSAAITEPGKVQRNTNRQGTWLGLGELDGQITPRLEALKNLLSIVGTTELTNNIFGSKWSKLIANSMTQGPIGMLGMKSSEAVLLDGFFEIALAAGMETFLVAKAAGFTIEPVFGLEQSDFDGSPRNAVELLYKTLVKHIGPHSRNAVVQDHSKGRRTEVDYLNGYVVKKGLECNVPTPMNTAVTKMNQMIADGVFPAEAQNLQRIQTLLT</sequence>
<dbReference type="GO" id="GO:0015940">
    <property type="term" value="P:pantothenate biosynthetic process"/>
    <property type="evidence" value="ECO:0007669"/>
    <property type="project" value="UniProtKB-UniPathway"/>
</dbReference>
<comment type="function">
    <text evidence="10">Catalyzes the NADPH-dependent reduction of ketopantoate into pantoic acid.</text>
</comment>
<keyword evidence="6 10" id="KW-0521">NADP</keyword>
<evidence type="ECO:0000256" key="1">
    <source>
        <dbReference type="ARBA" id="ARBA00004994"/>
    </source>
</evidence>
<evidence type="ECO:0000256" key="7">
    <source>
        <dbReference type="ARBA" id="ARBA00023002"/>
    </source>
</evidence>
<evidence type="ECO:0000256" key="2">
    <source>
        <dbReference type="ARBA" id="ARBA00007870"/>
    </source>
</evidence>
<dbReference type="PANTHER" id="PTHR21708:SF26">
    <property type="entry name" value="2-DEHYDROPANTOATE 2-REDUCTASE"/>
    <property type="match status" value="1"/>
</dbReference>
<dbReference type="InterPro" id="IPR013752">
    <property type="entry name" value="KPA_reductase"/>
</dbReference>
<protein>
    <recommendedName>
        <fullName evidence="4 10">2-dehydropantoate 2-reductase</fullName>
        <ecNumber evidence="3 10">1.1.1.169</ecNumber>
    </recommendedName>
    <alternativeName>
        <fullName evidence="8 10">Ketopantoate reductase</fullName>
    </alternativeName>
</protein>
<feature type="domain" description="Ketopantoate reductase N-terminal" evidence="11">
    <location>
        <begin position="4"/>
        <end position="152"/>
    </location>
</feature>
<keyword evidence="14" id="KW-1185">Reference proteome</keyword>
<dbReference type="EMBL" id="FWXJ01000004">
    <property type="protein sequence ID" value="SMC43707.1"/>
    <property type="molecule type" value="Genomic_DNA"/>
</dbReference>
<dbReference type="Gene3D" id="1.10.1040.10">
    <property type="entry name" value="N-(1-d-carboxylethyl)-l-norvaline Dehydrogenase, domain 2"/>
    <property type="match status" value="1"/>
</dbReference>
<evidence type="ECO:0000256" key="8">
    <source>
        <dbReference type="ARBA" id="ARBA00032024"/>
    </source>
</evidence>
<dbReference type="NCBIfam" id="TIGR00745">
    <property type="entry name" value="apbA_panE"/>
    <property type="match status" value="1"/>
</dbReference>
<evidence type="ECO:0000259" key="11">
    <source>
        <dbReference type="Pfam" id="PF02558"/>
    </source>
</evidence>
<dbReference type="SUPFAM" id="SSF48179">
    <property type="entry name" value="6-phosphogluconate dehydrogenase C-terminal domain-like"/>
    <property type="match status" value="1"/>
</dbReference>
<dbReference type="InterPro" id="IPR003710">
    <property type="entry name" value="ApbA"/>
</dbReference>